<evidence type="ECO:0000313" key="2">
    <source>
        <dbReference type="Proteomes" id="UP001054252"/>
    </source>
</evidence>
<protein>
    <submittedName>
        <fullName evidence="1">Uncharacterized protein</fullName>
    </submittedName>
</protein>
<comment type="caution">
    <text evidence="1">The sequence shown here is derived from an EMBL/GenBank/DDBJ whole genome shotgun (WGS) entry which is preliminary data.</text>
</comment>
<name>A0AAV5I3Q9_9ROSI</name>
<dbReference type="Proteomes" id="UP001054252">
    <property type="component" value="Unassembled WGS sequence"/>
</dbReference>
<organism evidence="1 2">
    <name type="scientific">Rubroshorea leprosula</name>
    <dbReference type="NCBI Taxonomy" id="152421"/>
    <lineage>
        <taxon>Eukaryota</taxon>
        <taxon>Viridiplantae</taxon>
        <taxon>Streptophyta</taxon>
        <taxon>Embryophyta</taxon>
        <taxon>Tracheophyta</taxon>
        <taxon>Spermatophyta</taxon>
        <taxon>Magnoliopsida</taxon>
        <taxon>eudicotyledons</taxon>
        <taxon>Gunneridae</taxon>
        <taxon>Pentapetalae</taxon>
        <taxon>rosids</taxon>
        <taxon>malvids</taxon>
        <taxon>Malvales</taxon>
        <taxon>Dipterocarpaceae</taxon>
        <taxon>Rubroshorea</taxon>
    </lineage>
</organism>
<sequence>MVVLSVYLEDTSQSWKGLCRSNPNNVEETGRIDAASKRVFLAACDSLPTLDATYIP</sequence>
<dbReference type="AlphaFoldDB" id="A0AAV5I3Q9"/>
<dbReference type="EMBL" id="BPVZ01000009">
    <property type="protein sequence ID" value="GKU95738.1"/>
    <property type="molecule type" value="Genomic_DNA"/>
</dbReference>
<accession>A0AAV5I3Q9</accession>
<evidence type="ECO:0000313" key="1">
    <source>
        <dbReference type="EMBL" id="GKU95738.1"/>
    </source>
</evidence>
<gene>
    <name evidence="1" type="ORF">SLEP1_g9061</name>
</gene>
<proteinExistence type="predicted"/>
<keyword evidence="2" id="KW-1185">Reference proteome</keyword>
<reference evidence="1 2" key="1">
    <citation type="journal article" date="2021" name="Commun. Biol.">
        <title>The genome of Shorea leprosula (Dipterocarpaceae) highlights the ecological relevance of drought in aseasonal tropical rainforests.</title>
        <authorList>
            <person name="Ng K.K.S."/>
            <person name="Kobayashi M.J."/>
            <person name="Fawcett J.A."/>
            <person name="Hatakeyama M."/>
            <person name="Paape T."/>
            <person name="Ng C.H."/>
            <person name="Ang C.C."/>
            <person name="Tnah L.H."/>
            <person name="Lee C.T."/>
            <person name="Nishiyama T."/>
            <person name="Sese J."/>
            <person name="O'Brien M.J."/>
            <person name="Copetti D."/>
            <person name="Mohd Noor M.I."/>
            <person name="Ong R.C."/>
            <person name="Putra M."/>
            <person name="Sireger I.Z."/>
            <person name="Indrioko S."/>
            <person name="Kosugi Y."/>
            <person name="Izuno A."/>
            <person name="Isagi Y."/>
            <person name="Lee S.L."/>
            <person name="Shimizu K.K."/>
        </authorList>
    </citation>
    <scope>NUCLEOTIDE SEQUENCE [LARGE SCALE GENOMIC DNA]</scope>
    <source>
        <strain evidence="1">214</strain>
    </source>
</reference>